<sequence>MIRQIKYEDGREKIADGIHSLCRTLSLEGGILVKGSYTFSASEVAKEMEGDDSYFNQGIRLAAAAIGEINFLTGCGTRETATVMDSLLSVCIKKAASGLNPIKLARDLKQASEALEKSIMEDSHSSPHGKADLIGQITKDPQITDLVLQGGEAGELVVKESMYAKTRLEITKGLRLDGPLSVGGAGTKTEVLVLVTNRTLSSFSEIYPLLAKLGEDHLFILADEIEGEALTLLTANAKQNRLHVWAMKGPGMGRRKVDIMEDAAALTGTRVFDGIYPCEMKDITPKMLGRAKTLTMAGSYTVIAGNPDSNDISMRITGINKKIEEPETNYYDKQKLRERIAGLSKSAPVIYAGGDTLVEAREEKRRIECAVAYAQTIERYGIYRKENLQNLMLKTEAEVILANVINQSIKEPEISAWLLALIIRKSCSLLYLWLTIGAVLVSVGYDREDMELIKSGIDVERLRG</sequence>
<organism evidence="3 4">
    <name type="scientific">Lacrimispora algidixylanolytica</name>
    <dbReference type="NCBI Taxonomy" id="94868"/>
    <lineage>
        <taxon>Bacteria</taxon>
        <taxon>Bacillati</taxon>
        <taxon>Bacillota</taxon>
        <taxon>Clostridia</taxon>
        <taxon>Lachnospirales</taxon>
        <taxon>Lachnospiraceae</taxon>
        <taxon>Lacrimispora</taxon>
    </lineage>
</organism>
<dbReference type="GO" id="GO:0042026">
    <property type="term" value="P:protein refolding"/>
    <property type="evidence" value="ECO:0007669"/>
    <property type="project" value="InterPro"/>
</dbReference>
<proteinExistence type="inferred from homology"/>
<reference evidence="3 4" key="1">
    <citation type="submission" date="2016-08" db="EMBL/GenBank/DDBJ databases">
        <title>A new outlook on sporulation: Clostridium algidixylanolyticum.</title>
        <authorList>
            <person name="Poppleton D.I."/>
            <person name="Gribaldo S."/>
        </authorList>
    </citation>
    <scope>NUCLEOTIDE SEQUENCE [LARGE SCALE GENOMIC DNA]</scope>
    <source>
        <strain evidence="3 4">SPL73</strain>
    </source>
</reference>
<keyword evidence="4" id="KW-1185">Reference proteome</keyword>
<evidence type="ECO:0008006" key="5">
    <source>
        <dbReference type="Google" id="ProtNLM"/>
    </source>
</evidence>
<dbReference type="PANTHER" id="PTHR45633">
    <property type="entry name" value="60 KDA HEAT SHOCK PROTEIN, MITOCHONDRIAL"/>
    <property type="match status" value="1"/>
</dbReference>
<keyword evidence="2" id="KW-0143">Chaperone</keyword>
<evidence type="ECO:0000256" key="1">
    <source>
        <dbReference type="ARBA" id="ARBA00006607"/>
    </source>
</evidence>
<dbReference type="SUPFAM" id="SSF52029">
    <property type="entry name" value="GroEL apical domain-like"/>
    <property type="match status" value="1"/>
</dbReference>
<gene>
    <name evidence="3" type="ORF">BET01_19355</name>
</gene>
<dbReference type="InterPro" id="IPR001844">
    <property type="entry name" value="Cpn60/GroEL"/>
</dbReference>
<evidence type="ECO:0000313" key="4">
    <source>
        <dbReference type="Proteomes" id="UP000284277"/>
    </source>
</evidence>
<evidence type="ECO:0000313" key="3">
    <source>
        <dbReference type="EMBL" id="RKD31686.1"/>
    </source>
</evidence>
<dbReference type="GO" id="GO:0140662">
    <property type="term" value="F:ATP-dependent protein folding chaperone"/>
    <property type="evidence" value="ECO:0007669"/>
    <property type="project" value="InterPro"/>
</dbReference>
<evidence type="ECO:0000256" key="2">
    <source>
        <dbReference type="ARBA" id="ARBA00023186"/>
    </source>
</evidence>
<dbReference type="Gene3D" id="3.50.7.10">
    <property type="entry name" value="GroEL"/>
    <property type="match status" value="1"/>
</dbReference>
<protein>
    <recommendedName>
        <fullName evidence="5">60 kDa chaperonin</fullName>
    </recommendedName>
</protein>
<dbReference type="InterPro" id="IPR027410">
    <property type="entry name" value="TCP-1-like_intermed_sf"/>
</dbReference>
<dbReference type="EMBL" id="MCIA01000016">
    <property type="protein sequence ID" value="RKD31686.1"/>
    <property type="molecule type" value="Genomic_DNA"/>
</dbReference>
<dbReference type="SUPFAM" id="SSF48592">
    <property type="entry name" value="GroEL equatorial domain-like"/>
    <property type="match status" value="1"/>
</dbReference>
<dbReference type="OrthoDB" id="1884736at2"/>
<name>A0A419T2L6_9FIRM</name>
<dbReference type="Proteomes" id="UP000284277">
    <property type="component" value="Unassembled WGS sequence"/>
</dbReference>
<comment type="caution">
    <text evidence="3">The sequence shown here is derived from an EMBL/GenBank/DDBJ whole genome shotgun (WGS) entry which is preliminary data.</text>
</comment>
<dbReference type="InterPro" id="IPR027409">
    <property type="entry name" value="GroEL-like_apical_dom_sf"/>
</dbReference>
<dbReference type="Gene3D" id="3.30.260.10">
    <property type="entry name" value="TCP-1-like chaperonin intermediate domain"/>
    <property type="match status" value="1"/>
</dbReference>
<dbReference type="AlphaFoldDB" id="A0A419T2L6"/>
<dbReference type="InterPro" id="IPR027413">
    <property type="entry name" value="GROEL-like_equatorial_sf"/>
</dbReference>
<dbReference type="RefSeq" id="WP_120196837.1">
    <property type="nucleotide sequence ID" value="NZ_MCIA01000016.1"/>
</dbReference>
<dbReference type="Gene3D" id="1.10.560.10">
    <property type="entry name" value="GroEL-like equatorial domain"/>
    <property type="match status" value="1"/>
</dbReference>
<comment type="similarity">
    <text evidence="1">Belongs to the chaperonin (HSP60) family.</text>
</comment>
<accession>A0A419T2L6</accession>
<dbReference type="PRINTS" id="PR00298">
    <property type="entry name" value="CHAPERONIN60"/>
</dbReference>